<dbReference type="PROSITE" id="PS50967">
    <property type="entry name" value="HRDC"/>
    <property type="match status" value="1"/>
</dbReference>
<name>A0A2G5DC22_AQUCA</name>
<dbReference type="InterPro" id="IPR044876">
    <property type="entry name" value="HRDC_dom_sf"/>
</dbReference>
<dbReference type="InterPro" id="IPR027417">
    <property type="entry name" value="P-loop_NTPase"/>
</dbReference>
<evidence type="ECO:0000259" key="5">
    <source>
        <dbReference type="PROSITE" id="PS50967"/>
    </source>
</evidence>
<evidence type="ECO:0000256" key="1">
    <source>
        <dbReference type="ARBA" id="ARBA00005446"/>
    </source>
</evidence>
<dbReference type="InterPro" id="IPR029491">
    <property type="entry name" value="Helicase_HTH"/>
</dbReference>
<evidence type="ECO:0000259" key="6">
    <source>
        <dbReference type="PROSITE" id="PS51194"/>
    </source>
</evidence>
<dbReference type="Pfam" id="PF00271">
    <property type="entry name" value="Helicase_C"/>
    <property type="match status" value="1"/>
</dbReference>
<dbReference type="SUPFAM" id="SSF52540">
    <property type="entry name" value="P-loop containing nucleoside triphosphate hydrolases"/>
    <property type="match status" value="1"/>
</dbReference>
<dbReference type="Pfam" id="PF14493">
    <property type="entry name" value="HTH_40"/>
    <property type="match status" value="1"/>
</dbReference>
<dbReference type="GO" id="GO:0005694">
    <property type="term" value="C:chromosome"/>
    <property type="evidence" value="ECO:0007669"/>
    <property type="project" value="TreeGrafter"/>
</dbReference>
<dbReference type="SMART" id="SM00341">
    <property type="entry name" value="HRDC"/>
    <property type="match status" value="1"/>
</dbReference>
<dbReference type="Pfam" id="PF00570">
    <property type="entry name" value="HRDC"/>
    <property type="match status" value="1"/>
</dbReference>
<dbReference type="InterPro" id="IPR036388">
    <property type="entry name" value="WH-like_DNA-bd_sf"/>
</dbReference>
<proteinExistence type="inferred from homology"/>
<dbReference type="Proteomes" id="UP000230069">
    <property type="component" value="Unassembled WGS sequence"/>
</dbReference>
<dbReference type="GO" id="GO:0003676">
    <property type="term" value="F:nucleic acid binding"/>
    <property type="evidence" value="ECO:0007669"/>
    <property type="project" value="InterPro"/>
</dbReference>
<dbReference type="InterPro" id="IPR002121">
    <property type="entry name" value="HRDC_dom"/>
</dbReference>
<feature type="domain" description="HRDC" evidence="5">
    <location>
        <begin position="262"/>
        <end position="342"/>
    </location>
</feature>
<dbReference type="GO" id="GO:0000166">
    <property type="term" value="F:nucleotide binding"/>
    <property type="evidence" value="ECO:0007669"/>
    <property type="project" value="InterPro"/>
</dbReference>
<dbReference type="OrthoDB" id="10261556at2759"/>
<dbReference type="GO" id="GO:0009378">
    <property type="term" value="F:four-way junction helicase activity"/>
    <property type="evidence" value="ECO:0007669"/>
    <property type="project" value="TreeGrafter"/>
</dbReference>
<dbReference type="SMART" id="SM00956">
    <property type="entry name" value="RQC"/>
    <property type="match status" value="1"/>
</dbReference>
<dbReference type="GO" id="GO:0043138">
    <property type="term" value="F:3'-5' DNA helicase activity"/>
    <property type="evidence" value="ECO:0007669"/>
    <property type="project" value="UniProtKB-EC"/>
</dbReference>
<feature type="domain" description="Helicase C-terminal" evidence="6">
    <location>
        <begin position="1"/>
        <end position="94"/>
    </location>
</feature>
<dbReference type="Gene3D" id="1.10.150.80">
    <property type="entry name" value="HRDC domain"/>
    <property type="match status" value="1"/>
</dbReference>
<keyword evidence="8" id="KW-1185">Reference proteome</keyword>
<dbReference type="AlphaFoldDB" id="A0A2G5DC22"/>
<evidence type="ECO:0000256" key="2">
    <source>
        <dbReference type="ARBA" id="ARBA00034617"/>
    </source>
</evidence>
<dbReference type="Pfam" id="PF09382">
    <property type="entry name" value="RQC"/>
    <property type="match status" value="1"/>
</dbReference>
<dbReference type="PANTHER" id="PTHR13710:SF120">
    <property type="entry name" value="BIFUNCTIONAL 3'-5' EXONUCLEASE_ATP-DEPENDENT HELICASE WRN"/>
    <property type="match status" value="1"/>
</dbReference>
<organism evidence="7 8">
    <name type="scientific">Aquilegia coerulea</name>
    <name type="common">Rocky mountain columbine</name>
    <dbReference type="NCBI Taxonomy" id="218851"/>
    <lineage>
        <taxon>Eukaryota</taxon>
        <taxon>Viridiplantae</taxon>
        <taxon>Streptophyta</taxon>
        <taxon>Embryophyta</taxon>
        <taxon>Tracheophyta</taxon>
        <taxon>Spermatophyta</taxon>
        <taxon>Magnoliopsida</taxon>
        <taxon>Ranunculales</taxon>
        <taxon>Ranunculaceae</taxon>
        <taxon>Thalictroideae</taxon>
        <taxon>Aquilegia</taxon>
    </lineage>
</organism>
<dbReference type="InParanoid" id="A0A2G5DC22"/>
<evidence type="ECO:0000313" key="7">
    <source>
        <dbReference type="EMBL" id="PIA41022.1"/>
    </source>
</evidence>
<protein>
    <recommendedName>
        <fullName evidence="3">DNA 3'-5' helicase</fullName>
        <ecNumber evidence="3">5.6.2.4</ecNumber>
    </recommendedName>
</protein>
<dbReference type="GO" id="GO:0006260">
    <property type="term" value="P:DNA replication"/>
    <property type="evidence" value="ECO:0007669"/>
    <property type="project" value="InterPro"/>
</dbReference>
<dbReference type="InterPro" id="IPR010997">
    <property type="entry name" value="HRDC-like_sf"/>
</dbReference>
<dbReference type="Gene3D" id="1.10.10.10">
    <property type="entry name" value="Winged helix-like DNA-binding domain superfamily/Winged helix DNA-binding domain"/>
    <property type="match status" value="1"/>
</dbReference>
<dbReference type="EMBL" id="KZ305040">
    <property type="protein sequence ID" value="PIA41022.1"/>
    <property type="molecule type" value="Genomic_DNA"/>
</dbReference>
<dbReference type="PANTHER" id="PTHR13710">
    <property type="entry name" value="DNA HELICASE RECQ FAMILY MEMBER"/>
    <property type="match status" value="1"/>
</dbReference>
<dbReference type="InterPro" id="IPR001650">
    <property type="entry name" value="Helicase_C-like"/>
</dbReference>
<evidence type="ECO:0000256" key="3">
    <source>
        <dbReference type="ARBA" id="ARBA00034808"/>
    </source>
</evidence>
<sequence>MVATIAFGMGIDKPNIRCVIHYGCPKSLESYYQESGRCGRDGLASICWLYYTRSDFAKADFFCGDSQGIQREAIMGSLMAAQKYCLSTTCRRKQLLEYFGESVASNHCGNCDNCTNIKSERDMSREVYLLISCIQSCRGCWGLNMPIDILRGSRSKKILHHEFDKLPLHGHGRDFSSNWWKALGDQLISKGYLQETVKELYRVVSVSTKGAQFLSSISGDNLPPLLLAVTAEMVDEEGHRNSSGKIEGDLKHFASLESEGFSEAEVRLYHMLLDMRSKLASITKIAPYAICGDQTIKKIALARPSTKARLANIDGVNQHFVVTYGDHIIQSVHDLSKGLNLLLDRTVSIQTDVTKKVLSAPKSLRNLSKTKHDAWRMWHEDGLTIEKIAKFPGRAAPIKEGTVFGYILDAAQEGYEINWKRFCEEIGMTQDIFLNIQGAILKVGSRERLKPIKEELPEQVSYSHIKVFLSLQDLGLSTEVFPGDQPLKTEARSVASEPSLGHDRIDLSKSNHEAESSLNDEEDTPPCPVTVPNPGSIYSTMQPQTSEGETSPRKCRRVAVKEEDNLVLQATEESILELLKIRDGVSLADIVDHFKGSDEKSVVELVSLLEGEFTIYRKNKLYIIL</sequence>
<dbReference type="FunFam" id="1.10.10.10:FF:000513">
    <property type="entry name" value="ATP-dependent DNA helicase"/>
    <property type="match status" value="1"/>
</dbReference>
<accession>A0A2G5DC22</accession>
<dbReference type="SUPFAM" id="SSF47819">
    <property type="entry name" value="HRDC-like"/>
    <property type="match status" value="1"/>
</dbReference>
<dbReference type="GO" id="GO:0005737">
    <property type="term" value="C:cytoplasm"/>
    <property type="evidence" value="ECO:0007669"/>
    <property type="project" value="TreeGrafter"/>
</dbReference>
<evidence type="ECO:0000313" key="8">
    <source>
        <dbReference type="Proteomes" id="UP000230069"/>
    </source>
</evidence>
<dbReference type="Gene3D" id="3.40.50.300">
    <property type="entry name" value="P-loop containing nucleotide triphosphate hydrolases"/>
    <property type="match status" value="1"/>
</dbReference>
<dbReference type="STRING" id="218851.A0A2G5DC22"/>
<gene>
    <name evidence="7" type="ORF">AQUCO_02300062v1</name>
</gene>
<dbReference type="EC" id="5.6.2.4" evidence="3"/>
<dbReference type="PROSITE" id="PS51194">
    <property type="entry name" value="HELICASE_CTER"/>
    <property type="match status" value="1"/>
</dbReference>
<feature type="compositionally biased region" description="Basic and acidic residues" evidence="4">
    <location>
        <begin position="500"/>
        <end position="515"/>
    </location>
</feature>
<dbReference type="GO" id="GO:0005634">
    <property type="term" value="C:nucleus"/>
    <property type="evidence" value="ECO:0007669"/>
    <property type="project" value="TreeGrafter"/>
</dbReference>
<dbReference type="GO" id="GO:0000724">
    <property type="term" value="P:double-strand break repair via homologous recombination"/>
    <property type="evidence" value="ECO:0007669"/>
    <property type="project" value="TreeGrafter"/>
</dbReference>
<dbReference type="Pfam" id="PF16124">
    <property type="entry name" value="RecQ_Zn_bind"/>
    <property type="match status" value="1"/>
</dbReference>
<reference evidence="7 8" key="1">
    <citation type="submission" date="2017-09" db="EMBL/GenBank/DDBJ databases">
        <title>WGS assembly of Aquilegia coerulea Goldsmith.</title>
        <authorList>
            <person name="Hodges S."/>
            <person name="Kramer E."/>
            <person name="Nordborg M."/>
            <person name="Tomkins J."/>
            <person name="Borevitz J."/>
            <person name="Derieg N."/>
            <person name="Yan J."/>
            <person name="Mihaltcheva S."/>
            <person name="Hayes R.D."/>
            <person name="Rokhsar D."/>
        </authorList>
    </citation>
    <scope>NUCLEOTIDE SEQUENCE [LARGE SCALE GENOMIC DNA]</scope>
    <source>
        <strain evidence="8">cv. Goldsmith</strain>
    </source>
</reference>
<comment type="catalytic activity">
    <reaction evidence="2">
        <text>Couples ATP hydrolysis with the unwinding of duplex DNA by translocating in the 3'-5' direction.</text>
        <dbReference type="EC" id="5.6.2.4"/>
    </reaction>
</comment>
<feature type="region of interest" description="Disordered" evidence="4">
    <location>
        <begin position="489"/>
        <end position="527"/>
    </location>
</feature>
<comment type="similarity">
    <text evidence="1">Belongs to the helicase family. RecQ subfamily.</text>
</comment>
<evidence type="ECO:0000256" key="4">
    <source>
        <dbReference type="SAM" id="MobiDB-lite"/>
    </source>
</evidence>
<dbReference type="InterPro" id="IPR032284">
    <property type="entry name" value="RecQ_Zn-bd"/>
</dbReference>
<dbReference type="InterPro" id="IPR018982">
    <property type="entry name" value="RQC_domain"/>
</dbReference>